<dbReference type="PANTHER" id="PTHR45007:SF1">
    <property type="entry name" value="CARBOXYLASE, PUTATIVE (AFU_ORTHOLOGUE AFUA_5G07570)-RELATED"/>
    <property type="match status" value="1"/>
</dbReference>
<accession>A0A0C2FW10</accession>
<reference evidence="2 3" key="1">
    <citation type="submission" date="2013-12" db="EMBL/GenBank/DDBJ databases">
        <title>Draft genome of the parsitic nematode Ancylostoma duodenale.</title>
        <authorList>
            <person name="Mitreva M."/>
        </authorList>
    </citation>
    <scope>NUCLEOTIDE SEQUENCE [LARGE SCALE GENOMIC DNA]</scope>
    <source>
        <strain evidence="2 3">Zhejiang</strain>
    </source>
</reference>
<organism evidence="2 3">
    <name type="scientific">Ancylostoma duodenale</name>
    <dbReference type="NCBI Taxonomy" id="51022"/>
    <lineage>
        <taxon>Eukaryota</taxon>
        <taxon>Metazoa</taxon>
        <taxon>Ecdysozoa</taxon>
        <taxon>Nematoda</taxon>
        <taxon>Chromadorea</taxon>
        <taxon>Rhabditida</taxon>
        <taxon>Rhabditina</taxon>
        <taxon>Rhabditomorpha</taxon>
        <taxon>Strongyloidea</taxon>
        <taxon>Ancylostomatidae</taxon>
        <taxon>Ancylostomatinae</taxon>
        <taxon>Ancylostoma</taxon>
    </lineage>
</organism>
<dbReference type="OrthoDB" id="196847at2759"/>
<evidence type="ECO:0000313" key="3">
    <source>
        <dbReference type="Proteomes" id="UP000054047"/>
    </source>
</evidence>
<dbReference type="EMBL" id="KN742877">
    <property type="protein sequence ID" value="KIH52755.1"/>
    <property type="molecule type" value="Genomic_DNA"/>
</dbReference>
<keyword evidence="3" id="KW-1185">Reference proteome</keyword>
<dbReference type="SUPFAM" id="SSF56059">
    <property type="entry name" value="Glutathione synthetase ATP-binding domain-like"/>
    <property type="match status" value="1"/>
</dbReference>
<evidence type="ECO:0000313" key="2">
    <source>
        <dbReference type="EMBL" id="KIH52755.1"/>
    </source>
</evidence>
<dbReference type="Pfam" id="PF02786">
    <property type="entry name" value="CPSase_L_D2"/>
    <property type="match status" value="1"/>
</dbReference>
<evidence type="ECO:0000259" key="1">
    <source>
        <dbReference type="Pfam" id="PF02786"/>
    </source>
</evidence>
<dbReference type="Gene3D" id="3.30.470.20">
    <property type="entry name" value="ATP-grasp fold, B domain"/>
    <property type="match status" value="1"/>
</dbReference>
<dbReference type="PANTHER" id="PTHR45007">
    <property type="entry name" value="CARBOXYLASE, PUTATIVE (AFU_ORTHOLOGUE AFUA_5G07570)-RELATED"/>
    <property type="match status" value="1"/>
</dbReference>
<dbReference type="AlphaFoldDB" id="A0A0C2FW10"/>
<proteinExistence type="predicted"/>
<gene>
    <name evidence="2" type="ORF">ANCDUO_17138</name>
</gene>
<dbReference type="Proteomes" id="UP000054047">
    <property type="component" value="Unassembled WGS sequence"/>
</dbReference>
<dbReference type="GO" id="GO:0005524">
    <property type="term" value="F:ATP binding"/>
    <property type="evidence" value="ECO:0007669"/>
    <property type="project" value="InterPro"/>
</dbReference>
<protein>
    <recommendedName>
        <fullName evidence="1">Carbamoyl phosphate synthase ATP-binding domain-containing protein</fullName>
    </recommendedName>
</protein>
<feature type="domain" description="Carbamoyl phosphate synthase ATP-binding" evidence="1">
    <location>
        <begin position="31"/>
        <end position="98"/>
    </location>
</feature>
<sequence length="98" mass="11207">MDIVTGDKKTFYCNRTRLSKELSRINQPFLLLEIAPARDLSEDIRARLFADAIAICKHIRYQGVGNVNFLVDFEGNHYFIGMSARLQMEHSVTEEVTG</sequence>
<dbReference type="InterPro" id="IPR005479">
    <property type="entry name" value="CPAse_ATP-bd"/>
</dbReference>
<name>A0A0C2FW10_9BILA</name>